<feature type="non-terminal residue" evidence="2">
    <location>
        <position position="1"/>
    </location>
</feature>
<sequence length="401" mass="42749">VFDGDWHIISNLSIDTQGQSISYLGLFGYITNAKIENLGIEDISILGGENCNYVGGLVGKKNGGAIANCYSTGSIQCGRYSNKLGGLAGRQSGGSIEKSYTIFTIQTETDCSSAGGIVGYLSFGSVVNCYSKVSLQPKTNTNWVGGIAGISWGVIENCYTVCDLSGSSFFSWGAIVGQNAKSTGAGGRIYNCFWDTVVSPGLNGFGTNYSTTPIVNLQGLPTDQMQQIAAYVDVGWDFIDETVNGANDIWEICDGTNYPKLAWQIPLLGDFVCPDGVEINDLAVLVEQWLLEKLSADISPDGGDGFVDFADWAVFANAWQSTSEPQSANWNPKCDIAPAGGDGIVDMDDLTVFVSQWLQFSAYCADIAPEPDGDGLVNMLDFAMLAEYWLEGNSVSLAGKL</sequence>
<dbReference type="Gene3D" id="2.160.20.110">
    <property type="match status" value="1"/>
</dbReference>
<evidence type="ECO:0000259" key="1">
    <source>
        <dbReference type="Pfam" id="PF07581"/>
    </source>
</evidence>
<dbReference type="GO" id="GO:0000272">
    <property type="term" value="P:polysaccharide catabolic process"/>
    <property type="evidence" value="ECO:0007669"/>
    <property type="project" value="InterPro"/>
</dbReference>
<gene>
    <name evidence="2" type="ORF">S01H1_10797</name>
</gene>
<evidence type="ECO:0000313" key="2">
    <source>
        <dbReference type="EMBL" id="GAF74413.1"/>
    </source>
</evidence>
<dbReference type="AlphaFoldDB" id="X0S042"/>
<dbReference type="EMBL" id="BARS01005503">
    <property type="protein sequence ID" value="GAF74413.1"/>
    <property type="molecule type" value="Genomic_DNA"/>
</dbReference>
<comment type="caution">
    <text evidence="2">The sequence shown here is derived from an EMBL/GenBank/DDBJ whole genome shotgun (WGS) entry which is preliminary data.</text>
</comment>
<protein>
    <recommendedName>
        <fullName evidence="1">GLUG domain-containing protein</fullName>
    </recommendedName>
</protein>
<reference evidence="2" key="1">
    <citation type="journal article" date="2014" name="Front. Microbiol.">
        <title>High frequency of phylogenetically diverse reductive dehalogenase-homologous genes in deep subseafloor sedimentary metagenomes.</title>
        <authorList>
            <person name="Kawai M."/>
            <person name="Futagami T."/>
            <person name="Toyoda A."/>
            <person name="Takaki Y."/>
            <person name="Nishi S."/>
            <person name="Hori S."/>
            <person name="Arai W."/>
            <person name="Tsubouchi T."/>
            <person name="Morono Y."/>
            <person name="Uchiyama I."/>
            <person name="Ito T."/>
            <person name="Fujiyama A."/>
            <person name="Inagaki F."/>
            <person name="Takami H."/>
        </authorList>
    </citation>
    <scope>NUCLEOTIDE SEQUENCE</scope>
    <source>
        <strain evidence="2">Expedition CK06-06</strain>
    </source>
</reference>
<feature type="domain" description="GLUG" evidence="1">
    <location>
        <begin position="51"/>
        <end position="75"/>
    </location>
</feature>
<proteinExistence type="predicted"/>
<dbReference type="Gene3D" id="1.10.1330.10">
    <property type="entry name" value="Dockerin domain"/>
    <property type="match status" value="1"/>
</dbReference>
<organism evidence="2">
    <name type="scientific">marine sediment metagenome</name>
    <dbReference type="NCBI Taxonomy" id="412755"/>
    <lineage>
        <taxon>unclassified sequences</taxon>
        <taxon>metagenomes</taxon>
        <taxon>ecological metagenomes</taxon>
    </lineage>
</organism>
<dbReference type="InterPro" id="IPR011493">
    <property type="entry name" value="GLUG"/>
</dbReference>
<name>X0S042_9ZZZZ</name>
<dbReference type="Pfam" id="PF07581">
    <property type="entry name" value="Glug"/>
    <property type="match status" value="1"/>
</dbReference>
<dbReference type="InterPro" id="IPR036439">
    <property type="entry name" value="Dockerin_dom_sf"/>
</dbReference>
<accession>X0S042</accession>
<dbReference type="SUPFAM" id="SSF63446">
    <property type="entry name" value="Type I dockerin domain"/>
    <property type="match status" value="1"/>
</dbReference>